<proteinExistence type="inferred from homology"/>
<dbReference type="InterPro" id="IPR016169">
    <property type="entry name" value="FAD-bd_PCMH_sub2"/>
</dbReference>
<dbReference type="InterPro" id="IPR011601">
    <property type="entry name" value="MurB_C"/>
</dbReference>
<sequence length="296" mass="33292">MEKVLERLMQSGIDVYINEPLRCHTSFRIGGPAKYYVVPYTVEGLIETLNILKRIIPVKILGRGTNVLPSDESMELAVVSTEKLNKISIEGNFITCEGGVPLKKLCLVAKEASLSGLERAFGIPGSVGGAIFMNAGAFGWEIAETLVSVRIYDGNKFVDLKKEEMQFGYRTSIFKKRRDFLILSATFKLIEGDRRNIENEMVKIMKKRYEKQPLEIPSAGSIFKRPKPDFYVGSTLEKLGFKGFRVGDAKVSEKHAGFIVNCGNAKAEDVKKLINIIKERVKKEYNIVLETEVEIW</sequence>
<evidence type="ECO:0000256" key="7">
    <source>
        <dbReference type="ARBA" id="ARBA00022630"/>
    </source>
</evidence>
<keyword evidence="8 16" id="KW-0274">FAD</keyword>
<dbReference type="EC" id="1.3.1.98" evidence="16"/>
<feature type="active site" evidence="16">
    <location>
        <position position="170"/>
    </location>
</feature>
<evidence type="ECO:0000256" key="2">
    <source>
        <dbReference type="ARBA" id="ARBA00003921"/>
    </source>
</evidence>
<evidence type="ECO:0000256" key="3">
    <source>
        <dbReference type="ARBA" id="ARBA00004496"/>
    </source>
</evidence>
<accession>A0ABX7S866</accession>
<evidence type="ECO:0000256" key="14">
    <source>
        <dbReference type="ARBA" id="ARBA00023316"/>
    </source>
</evidence>
<feature type="active site" evidence="16">
    <location>
        <position position="292"/>
    </location>
</feature>
<dbReference type="Pfam" id="PF01565">
    <property type="entry name" value="FAD_binding_4"/>
    <property type="match status" value="1"/>
</dbReference>
<comment type="pathway">
    <text evidence="4 16">Cell wall biogenesis; peptidoglycan biosynthesis.</text>
</comment>
<evidence type="ECO:0000256" key="8">
    <source>
        <dbReference type="ARBA" id="ARBA00022827"/>
    </source>
</evidence>
<organism evidence="18 19">
    <name type="scientific">Thermosipho ferrireducens</name>
    <dbReference type="NCBI Taxonomy" id="2571116"/>
    <lineage>
        <taxon>Bacteria</taxon>
        <taxon>Thermotogati</taxon>
        <taxon>Thermotogota</taxon>
        <taxon>Thermotogae</taxon>
        <taxon>Thermotogales</taxon>
        <taxon>Fervidobacteriaceae</taxon>
        <taxon>Thermosipho</taxon>
    </lineage>
</organism>
<keyword evidence="6 16" id="KW-0132">Cell division</keyword>
<keyword evidence="7 16" id="KW-0285">Flavoprotein</keyword>
<evidence type="ECO:0000256" key="9">
    <source>
        <dbReference type="ARBA" id="ARBA00022857"/>
    </source>
</evidence>
<evidence type="ECO:0000256" key="1">
    <source>
        <dbReference type="ARBA" id="ARBA00001974"/>
    </source>
</evidence>
<dbReference type="Gene3D" id="3.90.78.10">
    <property type="entry name" value="UDP-N-acetylenolpyruvoylglucosamine reductase, C-terminal domain"/>
    <property type="match status" value="1"/>
</dbReference>
<comment type="similarity">
    <text evidence="16">Belongs to the MurB family.</text>
</comment>
<dbReference type="HAMAP" id="MF_00037">
    <property type="entry name" value="MurB"/>
    <property type="match status" value="1"/>
</dbReference>
<dbReference type="SUPFAM" id="SSF56176">
    <property type="entry name" value="FAD-binding/transporter-associated domain-like"/>
    <property type="match status" value="1"/>
</dbReference>
<dbReference type="PANTHER" id="PTHR21071">
    <property type="entry name" value="UDP-N-ACETYLENOLPYRUVOYLGLUCOSAMINE REDUCTASE"/>
    <property type="match status" value="1"/>
</dbReference>
<evidence type="ECO:0000256" key="15">
    <source>
        <dbReference type="ARBA" id="ARBA00048914"/>
    </source>
</evidence>
<dbReference type="PROSITE" id="PS51387">
    <property type="entry name" value="FAD_PCMH"/>
    <property type="match status" value="1"/>
</dbReference>
<dbReference type="InterPro" id="IPR003170">
    <property type="entry name" value="MurB"/>
</dbReference>
<keyword evidence="10 16" id="KW-0133">Cell shape</keyword>
<keyword evidence="14 16" id="KW-0961">Cell wall biogenesis/degradation</keyword>
<dbReference type="Pfam" id="PF02873">
    <property type="entry name" value="MurB_C"/>
    <property type="match status" value="1"/>
</dbReference>
<dbReference type="InterPro" id="IPR006094">
    <property type="entry name" value="Oxid_FAD_bind_N"/>
</dbReference>
<evidence type="ECO:0000313" key="19">
    <source>
        <dbReference type="Proteomes" id="UP000671862"/>
    </source>
</evidence>
<dbReference type="InterPro" id="IPR016166">
    <property type="entry name" value="FAD-bd_PCMH"/>
</dbReference>
<dbReference type="InterPro" id="IPR036318">
    <property type="entry name" value="FAD-bd_PCMH-like_sf"/>
</dbReference>
<keyword evidence="13 16" id="KW-0131">Cell cycle</keyword>
<feature type="active site" description="Proton donor" evidence="16">
    <location>
        <position position="221"/>
    </location>
</feature>
<dbReference type="NCBIfam" id="TIGR00179">
    <property type="entry name" value="murB"/>
    <property type="match status" value="1"/>
</dbReference>
<evidence type="ECO:0000259" key="17">
    <source>
        <dbReference type="PROSITE" id="PS51387"/>
    </source>
</evidence>
<protein>
    <recommendedName>
        <fullName evidence="16">UDP-N-acetylenolpyruvoylglucosamine reductase</fullName>
        <ecNumber evidence="16">1.3.1.98</ecNumber>
    </recommendedName>
    <alternativeName>
        <fullName evidence="16">UDP-N-acetylmuramate dehydrogenase</fullName>
    </alternativeName>
</protein>
<evidence type="ECO:0000256" key="5">
    <source>
        <dbReference type="ARBA" id="ARBA00022490"/>
    </source>
</evidence>
<dbReference type="Proteomes" id="UP000671862">
    <property type="component" value="Chromosome"/>
</dbReference>
<evidence type="ECO:0000256" key="10">
    <source>
        <dbReference type="ARBA" id="ARBA00022960"/>
    </source>
</evidence>
<dbReference type="SUPFAM" id="SSF56194">
    <property type="entry name" value="Uridine diphospho-N-Acetylenolpyruvylglucosamine reductase, MurB, C-terminal domain"/>
    <property type="match status" value="1"/>
</dbReference>
<comment type="catalytic activity">
    <reaction evidence="15 16">
        <text>UDP-N-acetyl-alpha-D-muramate + NADP(+) = UDP-N-acetyl-3-O-(1-carboxyvinyl)-alpha-D-glucosamine + NADPH + H(+)</text>
        <dbReference type="Rhea" id="RHEA:12248"/>
        <dbReference type="ChEBI" id="CHEBI:15378"/>
        <dbReference type="ChEBI" id="CHEBI:57783"/>
        <dbReference type="ChEBI" id="CHEBI:58349"/>
        <dbReference type="ChEBI" id="CHEBI:68483"/>
        <dbReference type="ChEBI" id="CHEBI:70757"/>
        <dbReference type="EC" id="1.3.1.98"/>
    </reaction>
</comment>
<dbReference type="Gene3D" id="3.30.43.10">
    <property type="entry name" value="Uridine Diphospho-n-acetylenolpyruvylglucosamine Reductase, domain 2"/>
    <property type="match status" value="1"/>
</dbReference>
<dbReference type="InterPro" id="IPR016167">
    <property type="entry name" value="FAD-bd_PCMH_sub1"/>
</dbReference>
<evidence type="ECO:0000256" key="12">
    <source>
        <dbReference type="ARBA" id="ARBA00023002"/>
    </source>
</evidence>
<dbReference type="GO" id="GO:0008762">
    <property type="term" value="F:UDP-N-acetylmuramate dehydrogenase activity"/>
    <property type="evidence" value="ECO:0007669"/>
    <property type="project" value="UniProtKB-EC"/>
</dbReference>
<dbReference type="NCBIfam" id="NF010480">
    <property type="entry name" value="PRK13905.1"/>
    <property type="match status" value="1"/>
</dbReference>
<dbReference type="RefSeq" id="WP_207566538.1">
    <property type="nucleotide sequence ID" value="NZ_CP071446.1"/>
</dbReference>
<evidence type="ECO:0000256" key="13">
    <source>
        <dbReference type="ARBA" id="ARBA00023306"/>
    </source>
</evidence>
<keyword evidence="11 16" id="KW-0573">Peptidoglycan synthesis</keyword>
<comment type="subcellular location">
    <subcellularLocation>
        <location evidence="3 16">Cytoplasm</location>
    </subcellularLocation>
</comment>
<evidence type="ECO:0000313" key="18">
    <source>
        <dbReference type="EMBL" id="QTA37817.1"/>
    </source>
</evidence>
<keyword evidence="9 16" id="KW-0521">NADP</keyword>
<keyword evidence="5 16" id="KW-0963">Cytoplasm</keyword>
<evidence type="ECO:0000256" key="11">
    <source>
        <dbReference type="ARBA" id="ARBA00022984"/>
    </source>
</evidence>
<dbReference type="PANTHER" id="PTHR21071:SF4">
    <property type="entry name" value="UDP-N-ACETYLENOLPYRUVOYLGLUCOSAMINE REDUCTASE"/>
    <property type="match status" value="1"/>
</dbReference>
<keyword evidence="12 16" id="KW-0560">Oxidoreductase</keyword>
<evidence type="ECO:0000256" key="6">
    <source>
        <dbReference type="ARBA" id="ARBA00022618"/>
    </source>
</evidence>
<gene>
    <name evidence="16 18" type="primary">murB</name>
    <name evidence="18" type="ORF">JYK00_08840</name>
</gene>
<dbReference type="InterPro" id="IPR036635">
    <property type="entry name" value="MurB_C_sf"/>
</dbReference>
<keyword evidence="19" id="KW-1185">Reference proteome</keyword>
<comment type="function">
    <text evidence="2 16">Cell wall formation.</text>
</comment>
<dbReference type="Gene3D" id="3.30.465.10">
    <property type="match status" value="1"/>
</dbReference>
<evidence type="ECO:0000256" key="4">
    <source>
        <dbReference type="ARBA" id="ARBA00004752"/>
    </source>
</evidence>
<comment type="cofactor">
    <cofactor evidence="1 16">
        <name>FAD</name>
        <dbReference type="ChEBI" id="CHEBI:57692"/>
    </cofactor>
</comment>
<dbReference type="EMBL" id="CP071446">
    <property type="protein sequence ID" value="QTA37817.1"/>
    <property type="molecule type" value="Genomic_DNA"/>
</dbReference>
<evidence type="ECO:0000256" key="16">
    <source>
        <dbReference type="HAMAP-Rule" id="MF_00037"/>
    </source>
</evidence>
<reference evidence="18 19" key="1">
    <citation type="submission" date="2021-03" db="EMBL/GenBank/DDBJ databases">
        <title>Thermosipho ferrireducens sp.nov., an anaerobic thermophilic iron-reducing bacterium isolated from a deep-sea hydrothermal sulfide deposits.</title>
        <authorList>
            <person name="Zeng X."/>
            <person name="Chen Y."/>
            <person name="Shao Z."/>
        </authorList>
    </citation>
    <scope>NUCLEOTIDE SEQUENCE [LARGE SCALE GENOMIC DNA]</scope>
    <source>
        <strain evidence="18 19">JL129W03</strain>
    </source>
</reference>
<feature type="domain" description="FAD-binding PCMH-type" evidence="17">
    <location>
        <begin position="28"/>
        <end position="192"/>
    </location>
</feature>
<name>A0ABX7S866_9BACT</name>